<sequence length="243" mass="28436">MKYLFFICHLVALYGLTVSLIREYIYIPQRMIWTTAQNYCREHYGDFATITTEEENKKVIQLVGSNVWTWIGLNRTAPHVDIWQWSDGEKTNFTHWRSNEPNDLSLDGESCVINSPYGWYDVSCQVGNSFICSRRFMLVKEKKTWEEALQYCRTYYSNLAIVDSQTVLDLLKTETEEAQTASVWTGLRFLDGQWFWVNGTTLGSLVSLPTCPIQSYSCGAYNFNTYVWENRDCSEELNFICYY</sequence>
<reference evidence="3" key="1">
    <citation type="submission" date="2023-08" db="EMBL/GenBank/DDBJ databases">
        <title>Pelteobagrus vachellii genome.</title>
        <authorList>
            <person name="Liu H."/>
        </authorList>
    </citation>
    <scope>NUCLEOTIDE SEQUENCE</scope>
    <source>
        <strain evidence="3">PRFRI_2022a</strain>
        <tissue evidence="3">Muscle</tissue>
    </source>
</reference>
<evidence type="ECO:0000313" key="3">
    <source>
        <dbReference type="EMBL" id="KAK2849693.1"/>
    </source>
</evidence>
<evidence type="ECO:0000259" key="2">
    <source>
        <dbReference type="PROSITE" id="PS50041"/>
    </source>
</evidence>
<proteinExistence type="predicted"/>
<feature type="domain" description="C-type lectin" evidence="2">
    <location>
        <begin position="131"/>
        <end position="242"/>
    </location>
</feature>
<dbReference type="Proteomes" id="UP001187315">
    <property type="component" value="Unassembled WGS sequence"/>
</dbReference>
<evidence type="ECO:0000313" key="4">
    <source>
        <dbReference type="Proteomes" id="UP001187315"/>
    </source>
</evidence>
<accession>A0AA88T0C1</accession>
<keyword evidence="4" id="KW-1185">Reference proteome</keyword>
<dbReference type="InterPro" id="IPR016186">
    <property type="entry name" value="C-type_lectin-like/link_sf"/>
</dbReference>
<dbReference type="Pfam" id="PF00059">
    <property type="entry name" value="Lectin_C"/>
    <property type="match status" value="2"/>
</dbReference>
<dbReference type="PANTHER" id="PTHR45784">
    <property type="entry name" value="C-TYPE LECTIN DOMAIN FAMILY 20 MEMBER A-RELATED"/>
    <property type="match status" value="1"/>
</dbReference>
<protein>
    <recommendedName>
        <fullName evidence="2">C-type lectin domain-containing protein</fullName>
    </recommendedName>
</protein>
<dbReference type="Gene3D" id="3.10.100.10">
    <property type="entry name" value="Mannose-Binding Protein A, subunit A"/>
    <property type="match status" value="2"/>
</dbReference>
<name>A0AA88T0C1_TACVA</name>
<dbReference type="PROSITE" id="PS00615">
    <property type="entry name" value="C_TYPE_LECTIN_1"/>
    <property type="match status" value="2"/>
</dbReference>
<dbReference type="PANTHER" id="PTHR45784:SF8">
    <property type="entry name" value="C-TYPE MANNOSE RECEPTOR 2-RELATED"/>
    <property type="match status" value="1"/>
</dbReference>
<dbReference type="EMBL" id="JAVHJS010000008">
    <property type="protein sequence ID" value="KAK2849693.1"/>
    <property type="molecule type" value="Genomic_DNA"/>
</dbReference>
<dbReference type="SUPFAM" id="SSF56436">
    <property type="entry name" value="C-type lectin-like"/>
    <property type="match status" value="2"/>
</dbReference>
<comment type="caution">
    <text evidence="3">The sequence shown here is derived from an EMBL/GenBank/DDBJ whole genome shotgun (WGS) entry which is preliminary data.</text>
</comment>
<dbReference type="InterPro" id="IPR016187">
    <property type="entry name" value="CTDL_fold"/>
</dbReference>
<evidence type="ECO:0000256" key="1">
    <source>
        <dbReference type="ARBA" id="ARBA00023157"/>
    </source>
</evidence>
<gene>
    <name evidence="3" type="ORF">Q7C36_008476</name>
</gene>
<keyword evidence="1" id="KW-1015">Disulfide bond</keyword>
<feature type="domain" description="C-type lectin" evidence="2">
    <location>
        <begin position="24"/>
        <end position="133"/>
    </location>
</feature>
<dbReference type="SMART" id="SM00034">
    <property type="entry name" value="CLECT"/>
    <property type="match status" value="2"/>
</dbReference>
<dbReference type="AlphaFoldDB" id="A0AA88T0C1"/>
<dbReference type="PROSITE" id="PS50041">
    <property type="entry name" value="C_TYPE_LECTIN_2"/>
    <property type="match status" value="2"/>
</dbReference>
<dbReference type="InterPro" id="IPR018378">
    <property type="entry name" value="C-type_lectin_CS"/>
</dbReference>
<organism evidence="3 4">
    <name type="scientific">Tachysurus vachellii</name>
    <name type="common">Darkbarbel catfish</name>
    <name type="synonym">Pelteobagrus vachellii</name>
    <dbReference type="NCBI Taxonomy" id="175792"/>
    <lineage>
        <taxon>Eukaryota</taxon>
        <taxon>Metazoa</taxon>
        <taxon>Chordata</taxon>
        <taxon>Craniata</taxon>
        <taxon>Vertebrata</taxon>
        <taxon>Euteleostomi</taxon>
        <taxon>Actinopterygii</taxon>
        <taxon>Neopterygii</taxon>
        <taxon>Teleostei</taxon>
        <taxon>Ostariophysi</taxon>
        <taxon>Siluriformes</taxon>
        <taxon>Bagridae</taxon>
        <taxon>Tachysurus</taxon>
    </lineage>
</organism>
<dbReference type="InterPro" id="IPR001304">
    <property type="entry name" value="C-type_lectin-like"/>
</dbReference>